<evidence type="ECO:0000313" key="2">
    <source>
        <dbReference type="Proteomes" id="UP000887013"/>
    </source>
</evidence>
<name>A0A8X6QMI0_NEPPI</name>
<proteinExistence type="predicted"/>
<dbReference type="EMBL" id="BMAW01130321">
    <property type="protein sequence ID" value="GFU34616.1"/>
    <property type="molecule type" value="Genomic_DNA"/>
</dbReference>
<sequence>MRNSISPQADRGCMRWLALPCLCAASPRCIAPRTWPALARRRLQQRRLPLRNHRVAAAQRTAAAAALAIRATTLNGKAKGVTCHAPAAPAKRQPAARLRAGP</sequence>
<evidence type="ECO:0000313" key="1">
    <source>
        <dbReference type="EMBL" id="GFU34616.1"/>
    </source>
</evidence>
<accession>A0A8X6QMI0</accession>
<protein>
    <submittedName>
        <fullName evidence="1">Uncharacterized protein</fullName>
    </submittedName>
</protein>
<keyword evidence="2" id="KW-1185">Reference proteome</keyword>
<dbReference type="AlphaFoldDB" id="A0A8X6QMI0"/>
<dbReference type="Proteomes" id="UP000887013">
    <property type="component" value="Unassembled WGS sequence"/>
</dbReference>
<comment type="caution">
    <text evidence="1">The sequence shown here is derived from an EMBL/GenBank/DDBJ whole genome shotgun (WGS) entry which is preliminary data.</text>
</comment>
<organism evidence="1 2">
    <name type="scientific">Nephila pilipes</name>
    <name type="common">Giant wood spider</name>
    <name type="synonym">Nephila maculata</name>
    <dbReference type="NCBI Taxonomy" id="299642"/>
    <lineage>
        <taxon>Eukaryota</taxon>
        <taxon>Metazoa</taxon>
        <taxon>Ecdysozoa</taxon>
        <taxon>Arthropoda</taxon>
        <taxon>Chelicerata</taxon>
        <taxon>Arachnida</taxon>
        <taxon>Araneae</taxon>
        <taxon>Araneomorphae</taxon>
        <taxon>Entelegynae</taxon>
        <taxon>Araneoidea</taxon>
        <taxon>Nephilidae</taxon>
        <taxon>Nephila</taxon>
    </lineage>
</organism>
<gene>
    <name evidence="1" type="ORF">NPIL_408161</name>
</gene>
<reference evidence="1" key="1">
    <citation type="submission" date="2020-08" db="EMBL/GenBank/DDBJ databases">
        <title>Multicomponent nature underlies the extraordinary mechanical properties of spider dragline silk.</title>
        <authorList>
            <person name="Kono N."/>
            <person name="Nakamura H."/>
            <person name="Mori M."/>
            <person name="Yoshida Y."/>
            <person name="Ohtoshi R."/>
            <person name="Malay A.D."/>
            <person name="Moran D.A.P."/>
            <person name="Tomita M."/>
            <person name="Numata K."/>
            <person name="Arakawa K."/>
        </authorList>
    </citation>
    <scope>NUCLEOTIDE SEQUENCE</scope>
</reference>